<feature type="domain" description="Reverse transcriptase" evidence="1">
    <location>
        <begin position="1"/>
        <end position="158"/>
    </location>
</feature>
<dbReference type="InterPro" id="IPR000477">
    <property type="entry name" value="RT_dom"/>
</dbReference>
<accession>A0A4D5RUV4</accession>
<name>A0A4D5RUV4_IXOSC</name>
<sequence>MPRQWLALVRCLYSGNAVTTEMNGAQSEQVTVTRGLRQGCPLSPLLYILYVSGLERRLLQSGVGFSFTHLEKGEPVNWTLPGLTFADDIVLTAKSVESLQQLLVICVEEADARCLRFNSKKSAVVQLAGPEEPRIGHCVLKGERIPLQGTYKYLGILLTNKPEYLAEHHLHLRKTAVRNTSVFRKRNLWSCNRFLVIRELWKAAMVPGLTFGNAAVCIPGDVRDILERRQREVGRQALGCHGMVANEAVQGDLGWSSFEAREAASKIGYDGRLRLMDRGRWAKRLFVYIHLTGIQTKWRKRLYQLEKKYGFFTVPVAATTEQKWELEVRKRVREEEAVQWPEAARSKSTLQVYNRWKNEISTETTLYDNSLGSRLLFEARAGGLRTLV</sequence>
<evidence type="ECO:0000259" key="1">
    <source>
        <dbReference type="PROSITE" id="PS50878"/>
    </source>
</evidence>
<dbReference type="PANTHER" id="PTHR47027:SF20">
    <property type="entry name" value="REVERSE TRANSCRIPTASE-LIKE PROTEIN WITH RNA-DIRECTED DNA POLYMERASE DOMAIN"/>
    <property type="match status" value="1"/>
</dbReference>
<reference evidence="2" key="1">
    <citation type="submission" date="2019-04" db="EMBL/GenBank/DDBJ databases">
        <title>An insight into the mialome of Ixodes scapularis.</title>
        <authorList>
            <person name="Ribeiro J.M."/>
            <person name="Mather T.N."/>
            <person name="Karim S."/>
        </authorList>
    </citation>
    <scope>NUCLEOTIDE SEQUENCE</scope>
</reference>
<dbReference type="PROSITE" id="PS50878">
    <property type="entry name" value="RT_POL"/>
    <property type="match status" value="1"/>
</dbReference>
<dbReference type="EMBL" id="GHJT01006643">
    <property type="protein sequence ID" value="MOY40614.1"/>
    <property type="molecule type" value="Transcribed_RNA"/>
</dbReference>
<dbReference type="VEuPathDB" id="VectorBase:ISCP_037084"/>
<dbReference type="PANTHER" id="PTHR47027">
    <property type="entry name" value="REVERSE TRANSCRIPTASE DOMAIN-CONTAINING PROTEIN"/>
    <property type="match status" value="1"/>
</dbReference>
<protein>
    <submittedName>
        <fullName evidence="2">Putative tick transposon</fullName>
    </submittedName>
</protein>
<dbReference type="AlphaFoldDB" id="A0A4D5RUV4"/>
<dbReference type="VEuPathDB" id="VectorBase:ISCI012926"/>
<proteinExistence type="predicted"/>
<organism evidence="2">
    <name type="scientific">Ixodes scapularis</name>
    <name type="common">Black-legged tick</name>
    <name type="synonym">Deer tick</name>
    <dbReference type="NCBI Taxonomy" id="6945"/>
    <lineage>
        <taxon>Eukaryota</taxon>
        <taxon>Metazoa</taxon>
        <taxon>Ecdysozoa</taxon>
        <taxon>Arthropoda</taxon>
        <taxon>Chelicerata</taxon>
        <taxon>Arachnida</taxon>
        <taxon>Acari</taxon>
        <taxon>Parasitiformes</taxon>
        <taxon>Ixodida</taxon>
        <taxon>Ixodoidea</taxon>
        <taxon>Ixodidae</taxon>
        <taxon>Ixodinae</taxon>
        <taxon>Ixodes</taxon>
    </lineage>
</organism>
<dbReference type="OrthoDB" id="6509067at2759"/>
<dbReference type="VEuPathDB" id="VectorBase:ISCW012926"/>
<evidence type="ECO:0000313" key="2">
    <source>
        <dbReference type="EMBL" id="MOY40614.1"/>
    </source>
</evidence>
<dbReference type="Pfam" id="PF00078">
    <property type="entry name" value="RVT_1"/>
    <property type="match status" value="1"/>
</dbReference>